<evidence type="ECO:0000256" key="6">
    <source>
        <dbReference type="PROSITE-ProRule" id="PRU00302"/>
    </source>
</evidence>
<keyword evidence="1 6" id="KW-0768">Sushi</keyword>
<reference evidence="10" key="2">
    <citation type="journal article" date="2013" name="Nat. Commun.">
        <title>Genome of the Chinese tree shrew.</title>
        <authorList>
            <person name="Fan Y."/>
            <person name="Huang Z.Y."/>
            <person name="Cao C.C."/>
            <person name="Chen C.S."/>
            <person name="Chen Y.X."/>
            <person name="Fan D.D."/>
            <person name="He J."/>
            <person name="Hou H.L."/>
            <person name="Hu L."/>
            <person name="Hu X.T."/>
            <person name="Jiang X.T."/>
            <person name="Lai R."/>
            <person name="Lang Y.S."/>
            <person name="Liang B."/>
            <person name="Liao S.G."/>
            <person name="Mu D."/>
            <person name="Ma Y.Y."/>
            <person name="Niu Y.Y."/>
            <person name="Sun X.Q."/>
            <person name="Xia J.Q."/>
            <person name="Xiao J."/>
            <person name="Xiong Z.Q."/>
            <person name="Xu L."/>
            <person name="Yang L."/>
            <person name="Zhang Y."/>
            <person name="Zhao W."/>
            <person name="Zhao X.D."/>
            <person name="Zheng Y.T."/>
            <person name="Zhou J.M."/>
            <person name="Zhu Y.B."/>
            <person name="Zhang G.J."/>
            <person name="Wang J."/>
            <person name="Yao Y.G."/>
        </authorList>
    </citation>
    <scope>NUCLEOTIDE SEQUENCE [LARGE SCALE GENOMIC DNA]</scope>
</reference>
<evidence type="ECO:0000256" key="4">
    <source>
        <dbReference type="ARBA" id="ARBA00023157"/>
    </source>
</evidence>
<dbReference type="STRING" id="246437.L9JBL6"/>
<sequence length="391" mass="43016">MTASFAPCVPLPGRCESPISSRCLFGILVGSLVFLLSASSDACGPPPLYLAMETIEKPKSNYSVGEKVQYRCKPQYFYIPKRIMTTVCLENNSWSLVFDYNCFYACGPPPLYLAMETIEKPKSNYSVGEKVQYRCKPQYFYIPKRIMTTVCLENNSWSLVFDYNCFLIQCPLPVLPNGKQVSGFAEKFPYQAVVMLECNAGFYLNGSEILTCGSNSTWEPSLPSCIGGYPTTREGLLNFDELVVGIAVLCVCLYRCFQRRKKKGGFLGQDFIMQKHSAQGPTQGACLYLQPETQEGRGSSTAKVQCGLSAEHWPCTELGQEQDPGDEALISGVPREGIQSCVYIASLSLLPSAESARATTYGTSISGHRPPGAQIEEHRKANAVDFFGASS</sequence>
<dbReference type="InterPro" id="IPR050350">
    <property type="entry name" value="Compl-Cell_Adhes-Reg"/>
</dbReference>
<evidence type="ECO:0000256" key="3">
    <source>
        <dbReference type="ARBA" id="ARBA00022737"/>
    </source>
</evidence>
<dbReference type="CDD" id="cd00033">
    <property type="entry name" value="CCP"/>
    <property type="match status" value="3"/>
</dbReference>
<feature type="disulfide bond" evidence="6">
    <location>
        <begin position="198"/>
        <end position="225"/>
    </location>
</feature>
<evidence type="ECO:0000313" key="10">
    <source>
        <dbReference type="Proteomes" id="UP000011518"/>
    </source>
</evidence>
<proteinExistence type="predicted"/>
<keyword evidence="4 6" id="KW-1015">Disulfide bond</keyword>
<dbReference type="SMART" id="SM00032">
    <property type="entry name" value="CCP"/>
    <property type="match status" value="3"/>
</dbReference>
<feature type="domain" description="Sushi" evidence="8">
    <location>
        <begin position="168"/>
        <end position="227"/>
    </location>
</feature>
<accession>L9JBL6</accession>
<feature type="domain" description="Sushi" evidence="8">
    <location>
        <begin position="105"/>
        <end position="167"/>
    </location>
</feature>
<protein>
    <submittedName>
        <fullName evidence="9">Membrane cofactor protein</fullName>
    </submittedName>
</protein>
<dbReference type="SUPFAM" id="SSF57535">
    <property type="entry name" value="Complement control module/SCR domain"/>
    <property type="match status" value="3"/>
</dbReference>
<dbReference type="PANTHER" id="PTHR19325">
    <property type="entry name" value="COMPLEMENT COMPONENT-RELATED SUSHI DOMAIN-CONTAINING"/>
    <property type="match status" value="1"/>
</dbReference>
<gene>
    <name evidence="9" type="ORF">TREES_T100003449</name>
</gene>
<dbReference type="PANTHER" id="PTHR19325:SF571">
    <property type="entry name" value="SUSHI DOMAIN-CONTAINING PROTEIN"/>
    <property type="match status" value="1"/>
</dbReference>
<keyword evidence="5" id="KW-0325">Glycoprotein</keyword>
<dbReference type="InterPro" id="IPR035976">
    <property type="entry name" value="Sushi/SCR/CCP_sf"/>
</dbReference>
<keyword evidence="10" id="KW-1185">Reference proteome</keyword>
<dbReference type="Gene3D" id="2.10.70.10">
    <property type="entry name" value="Complement Module, domain 1"/>
    <property type="match status" value="3"/>
</dbReference>
<feature type="domain" description="Sushi" evidence="8">
    <location>
        <begin position="41"/>
        <end position="104"/>
    </location>
</feature>
<keyword evidence="2 7" id="KW-0732">Signal</keyword>
<dbReference type="EMBL" id="KB321094">
    <property type="protein sequence ID" value="ELW47763.1"/>
    <property type="molecule type" value="Genomic_DNA"/>
</dbReference>
<dbReference type="PROSITE" id="PS50923">
    <property type="entry name" value="SUSHI"/>
    <property type="match status" value="3"/>
</dbReference>
<reference evidence="10" key="1">
    <citation type="submission" date="2012-07" db="EMBL/GenBank/DDBJ databases">
        <title>Genome of the Chinese tree shrew, a rising model animal genetically related to primates.</title>
        <authorList>
            <person name="Zhang G."/>
            <person name="Fan Y."/>
            <person name="Yao Y."/>
            <person name="Huang Z."/>
        </authorList>
    </citation>
    <scope>NUCLEOTIDE SEQUENCE [LARGE SCALE GENOMIC DNA]</scope>
</reference>
<keyword evidence="3" id="KW-0677">Repeat</keyword>
<dbReference type="InParanoid" id="L9JBL6"/>
<evidence type="ECO:0000256" key="7">
    <source>
        <dbReference type="SAM" id="SignalP"/>
    </source>
</evidence>
<dbReference type="Proteomes" id="UP000011518">
    <property type="component" value="Unassembled WGS sequence"/>
</dbReference>
<dbReference type="InterPro" id="IPR000436">
    <property type="entry name" value="Sushi_SCR_CCP_dom"/>
</dbReference>
<feature type="chain" id="PRO_5003999018" evidence="7">
    <location>
        <begin position="43"/>
        <end position="391"/>
    </location>
</feature>
<feature type="signal peptide" evidence="7">
    <location>
        <begin position="1"/>
        <end position="42"/>
    </location>
</feature>
<dbReference type="Pfam" id="PF00084">
    <property type="entry name" value="Sushi"/>
    <property type="match status" value="3"/>
</dbReference>
<name>L9JBL6_TUPCH</name>
<evidence type="ECO:0000256" key="5">
    <source>
        <dbReference type="ARBA" id="ARBA00023180"/>
    </source>
</evidence>
<dbReference type="FunCoup" id="L9JBL6">
    <property type="interactions" value="147"/>
</dbReference>
<evidence type="ECO:0000313" key="9">
    <source>
        <dbReference type="EMBL" id="ELW47763.1"/>
    </source>
</evidence>
<evidence type="ECO:0000259" key="8">
    <source>
        <dbReference type="PROSITE" id="PS50923"/>
    </source>
</evidence>
<organism evidence="9 10">
    <name type="scientific">Tupaia chinensis</name>
    <name type="common">Chinese tree shrew</name>
    <name type="synonym">Tupaia belangeri chinensis</name>
    <dbReference type="NCBI Taxonomy" id="246437"/>
    <lineage>
        <taxon>Eukaryota</taxon>
        <taxon>Metazoa</taxon>
        <taxon>Chordata</taxon>
        <taxon>Craniata</taxon>
        <taxon>Vertebrata</taxon>
        <taxon>Euteleostomi</taxon>
        <taxon>Mammalia</taxon>
        <taxon>Eutheria</taxon>
        <taxon>Euarchontoglires</taxon>
        <taxon>Scandentia</taxon>
        <taxon>Tupaiidae</taxon>
        <taxon>Tupaia</taxon>
    </lineage>
</organism>
<dbReference type="AlphaFoldDB" id="L9JBL6"/>
<evidence type="ECO:0000256" key="2">
    <source>
        <dbReference type="ARBA" id="ARBA00022729"/>
    </source>
</evidence>
<evidence type="ECO:0000256" key="1">
    <source>
        <dbReference type="ARBA" id="ARBA00022659"/>
    </source>
</evidence>
<dbReference type="FunFam" id="2.10.70.10:FF:000014">
    <property type="entry name" value="Membrane cofactor protein"/>
    <property type="match status" value="1"/>
</dbReference>
<comment type="caution">
    <text evidence="6">Lacks conserved residue(s) required for the propagation of feature annotation.</text>
</comment>